<keyword evidence="5 6" id="KW-0472">Membrane</keyword>
<dbReference type="RefSeq" id="WP_013142799.1">
    <property type="nucleotide sequence ID" value="NC_014205.1"/>
</dbReference>
<feature type="domain" description="Citrate transporter-like" evidence="7">
    <location>
        <begin position="152"/>
        <end position="489"/>
    </location>
</feature>
<feature type="transmembrane region" description="Helical" evidence="6">
    <location>
        <begin position="316"/>
        <end position="342"/>
    </location>
</feature>
<feature type="transmembrane region" description="Helical" evidence="6">
    <location>
        <begin position="143"/>
        <end position="164"/>
    </location>
</feature>
<dbReference type="KEGG" id="shc:Shell_0470"/>
<feature type="transmembrane region" description="Helical" evidence="6">
    <location>
        <begin position="248"/>
        <end position="264"/>
    </location>
</feature>
<feature type="transmembrane region" description="Helical" evidence="6">
    <location>
        <begin position="487"/>
        <end position="506"/>
    </location>
</feature>
<keyword evidence="2" id="KW-0813">Transport</keyword>
<evidence type="ECO:0000256" key="1">
    <source>
        <dbReference type="ARBA" id="ARBA00004141"/>
    </source>
</evidence>
<dbReference type="GO" id="GO:0022857">
    <property type="term" value="F:transmembrane transporter activity"/>
    <property type="evidence" value="ECO:0007669"/>
    <property type="project" value="TreeGrafter"/>
</dbReference>
<dbReference type="PANTHER" id="PTHR10283:SF82">
    <property type="entry name" value="SOLUTE CARRIER FAMILY 13 MEMBER 2"/>
    <property type="match status" value="1"/>
</dbReference>
<reference evidence="9" key="1">
    <citation type="submission" date="2010-05" db="EMBL/GenBank/DDBJ databases">
        <title>Complete sequence of Staphylothermus hellenicus DSM 12710.</title>
        <authorList>
            <consortium name="US DOE Joint Genome Institute"/>
            <person name="Lucas S."/>
            <person name="Copeland A."/>
            <person name="Lapidus A."/>
            <person name="Cheng J.-F."/>
            <person name="Bruce D."/>
            <person name="Goodwin L."/>
            <person name="Pitluck S."/>
            <person name="Davenport K."/>
            <person name="Detter J.C."/>
            <person name="Han C."/>
            <person name="Tapia R."/>
            <person name="Larimer F."/>
            <person name="Land M."/>
            <person name="Hauser L."/>
            <person name="Kyrpides N."/>
            <person name="Mikhailova N."/>
            <person name="Anderson I.J."/>
            <person name="Woyke T."/>
        </authorList>
    </citation>
    <scope>NUCLEOTIDE SEQUENCE [LARGE SCALE GENOMIC DNA]</scope>
    <source>
        <strain evidence="9">DSM 12710 / JCM 10830 / BK20S6-10-b1 / P8</strain>
    </source>
</reference>
<evidence type="ECO:0000313" key="8">
    <source>
        <dbReference type="EMBL" id="ADI31601.1"/>
    </source>
</evidence>
<name>D7DBQ4_STAHD</name>
<comment type="subcellular location">
    <subcellularLocation>
        <location evidence="1">Membrane</location>
        <topology evidence="1">Multi-pass membrane protein</topology>
    </subcellularLocation>
</comment>
<feature type="transmembrane region" description="Helical" evidence="6">
    <location>
        <begin position="184"/>
        <end position="206"/>
    </location>
</feature>
<feature type="transmembrane region" description="Helical" evidence="6">
    <location>
        <begin position="512"/>
        <end position="531"/>
    </location>
</feature>
<organism evidence="8 9">
    <name type="scientific">Staphylothermus hellenicus (strain DSM 12710 / JCM 10830 / BK20S6-10-b1 / P8)</name>
    <dbReference type="NCBI Taxonomy" id="591019"/>
    <lineage>
        <taxon>Archaea</taxon>
        <taxon>Thermoproteota</taxon>
        <taxon>Thermoprotei</taxon>
        <taxon>Desulfurococcales</taxon>
        <taxon>Desulfurococcaceae</taxon>
        <taxon>Staphylothermus</taxon>
    </lineage>
</organism>
<evidence type="ECO:0000256" key="3">
    <source>
        <dbReference type="ARBA" id="ARBA00022692"/>
    </source>
</evidence>
<dbReference type="AlphaFoldDB" id="D7DBQ4"/>
<reference evidence="8 9" key="2">
    <citation type="journal article" date="2011" name="Stand. Genomic Sci.">
        <title>Complete genome sequence of Staphylothermus hellenicus P8.</title>
        <authorList>
            <person name="Anderson I."/>
            <person name="Wirth R."/>
            <person name="Lucas S."/>
            <person name="Copeland A."/>
            <person name="Lapidus A."/>
            <person name="Cheng J.F."/>
            <person name="Goodwin L."/>
            <person name="Pitluck S."/>
            <person name="Davenport K."/>
            <person name="Detter J.C."/>
            <person name="Han C."/>
            <person name="Tapia R."/>
            <person name="Land M."/>
            <person name="Hauser L."/>
            <person name="Pati A."/>
            <person name="Mikhailova N."/>
            <person name="Woyke T."/>
            <person name="Klenk H.P."/>
            <person name="Kyrpides N."/>
            <person name="Ivanova N."/>
        </authorList>
    </citation>
    <scope>NUCLEOTIDE SEQUENCE [LARGE SCALE GENOMIC DNA]</scope>
    <source>
        <strain evidence="9">DSM 12710 / JCM 10830 / BK20S6-10-b1 / P8</strain>
    </source>
</reference>
<accession>D7DBQ4</accession>
<dbReference type="EMBL" id="CP002051">
    <property type="protein sequence ID" value="ADI31601.1"/>
    <property type="molecule type" value="Genomic_DNA"/>
</dbReference>
<feature type="transmembrane region" description="Helical" evidence="6">
    <location>
        <begin position="6"/>
        <end position="24"/>
    </location>
</feature>
<dbReference type="InterPro" id="IPR004680">
    <property type="entry name" value="Cit_transptr-like_dom"/>
</dbReference>
<evidence type="ECO:0000256" key="4">
    <source>
        <dbReference type="ARBA" id="ARBA00022989"/>
    </source>
</evidence>
<dbReference type="OrthoDB" id="19068at2157"/>
<sequence>MNRIVEITIIVLIAIVAGAIVYSVSPPDWPVQGTYTAEVFLHGKSVGVLEFNLSDKHIVKNFSTGNNEVLQVALRSPGGVYVGKPLVFNVCLYRDNELVELSIKDVSLTIKTPDNHLYKYIPTSKTDKCVEISVQPYIHAREAGFIFGSAIVLFASASIIHYIITGLYVTLALVLVGVQPASTAYQYYMAPLIMVFIAGSAMELVIREKGLDVRVARLLSRIARGPYTLILGISFLGSFLSMWMSNTAATYVMLPLAAALLAGIRDKAPRISSIAMVSLAMGASIGGTATLIGTPPNLIAAEFLNKFAYGYYAIGFYRWLLIGLPAWIIGFTIGVLLAFLYAKITASGELGIVKDYLKGIREKGEAKPWSRAEIIALTELLILVGLWITEPLHGIKTGIAAGIGILLFFATGILNPKEHWKKLAWDLMVLFGAGLTLGSGLMKSGWANYLLSQLHSVGSLGWAGFYIIGFTAYFIGTFISSHTSASAFIAPLTIPLGMTMAASLGLNPATGAALATVVAVVSLNNAIALPISTPPSAIVYASGKANIKDLMIYGFLFGIVANAIIIAVLLHYWATIL</sequence>
<keyword evidence="4 6" id="KW-1133">Transmembrane helix</keyword>
<proteinExistence type="predicted"/>
<evidence type="ECO:0000256" key="6">
    <source>
        <dbReference type="SAM" id="Phobius"/>
    </source>
</evidence>
<feature type="transmembrane region" description="Helical" evidence="6">
    <location>
        <begin position="276"/>
        <end position="296"/>
    </location>
</feature>
<keyword evidence="9" id="KW-1185">Reference proteome</keyword>
<feature type="transmembrane region" description="Helical" evidence="6">
    <location>
        <begin position="226"/>
        <end position="242"/>
    </location>
</feature>
<dbReference type="Proteomes" id="UP000002573">
    <property type="component" value="Chromosome"/>
</dbReference>
<evidence type="ECO:0000256" key="2">
    <source>
        <dbReference type="ARBA" id="ARBA00022448"/>
    </source>
</evidence>
<dbReference type="PANTHER" id="PTHR10283">
    <property type="entry name" value="SOLUTE CARRIER FAMILY 13 MEMBER"/>
    <property type="match status" value="1"/>
</dbReference>
<gene>
    <name evidence="8" type="ordered locus">Shell_0470</name>
</gene>
<evidence type="ECO:0000313" key="9">
    <source>
        <dbReference type="Proteomes" id="UP000002573"/>
    </source>
</evidence>
<feature type="transmembrane region" description="Helical" evidence="6">
    <location>
        <begin position="552"/>
        <end position="574"/>
    </location>
</feature>
<dbReference type="GO" id="GO:0005886">
    <property type="term" value="C:plasma membrane"/>
    <property type="evidence" value="ECO:0007669"/>
    <property type="project" value="TreeGrafter"/>
</dbReference>
<dbReference type="HOGENOM" id="CLU_472235_0_0_2"/>
<evidence type="ECO:0000259" key="7">
    <source>
        <dbReference type="Pfam" id="PF03600"/>
    </source>
</evidence>
<evidence type="ECO:0000256" key="5">
    <source>
        <dbReference type="ARBA" id="ARBA00023136"/>
    </source>
</evidence>
<protein>
    <submittedName>
        <fullName evidence="8">Sodium/sulphate symporter</fullName>
    </submittedName>
</protein>
<dbReference type="eggNOG" id="arCOG00237">
    <property type="taxonomic scope" value="Archaea"/>
</dbReference>
<feature type="transmembrane region" description="Helical" evidence="6">
    <location>
        <begin position="454"/>
        <end position="475"/>
    </location>
</feature>
<dbReference type="GeneID" id="9233759"/>
<dbReference type="STRING" id="591019.Shell_0470"/>
<keyword evidence="3 6" id="KW-0812">Transmembrane</keyword>
<feature type="transmembrane region" description="Helical" evidence="6">
    <location>
        <begin position="394"/>
        <end position="414"/>
    </location>
</feature>
<feature type="transmembrane region" description="Helical" evidence="6">
    <location>
        <begin position="423"/>
        <end position="442"/>
    </location>
</feature>
<dbReference type="Pfam" id="PF03600">
    <property type="entry name" value="CitMHS"/>
    <property type="match status" value="1"/>
</dbReference>